<evidence type="ECO:0000313" key="2">
    <source>
        <dbReference type="Proteomes" id="UP001162480"/>
    </source>
</evidence>
<reference evidence="1" key="1">
    <citation type="submission" date="2023-08" db="EMBL/GenBank/DDBJ databases">
        <authorList>
            <person name="Alioto T."/>
            <person name="Alioto T."/>
            <person name="Gomez Garrido J."/>
        </authorList>
    </citation>
    <scope>NUCLEOTIDE SEQUENCE</scope>
</reference>
<dbReference type="GO" id="GO:0048471">
    <property type="term" value="C:perinuclear region of cytoplasm"/>
    <property type="evidence" value="ECO:0007669"/>
    <property type="project" value="TreeGrafter"/>
</dbReference>
<dbReference type="GO" id="GO:0031267">
    <property type="term" value="F:small GTPase binding"/>
    <property type="evidence" value="ECO:0007669"/>
    <property type="project" value="TreeGrafter"/>
</dbReference>
<dbReference type="Proteomes" id="UP001162480">
    <property type="component" value="Chromosome 24"/>
</dbReference>
<protein>
    <submittedName>
        <fullName evidence="1">LRR and PYD domains-containing 2-like isoform X1</fullName>
    </submittedName>
</protein>
<organism evidence="1 2">
    <name type="scientific">Octopus vulgaris</name>
    <name type="common">Common octopus</name>
    <dbReference type="NCBI Taxonomy" id="6645"/>
    <lineage>
        <taxon>Eukaryota</taxon>
        <taxon>Metazoa</taxon>
        <taxon>Spiralia</taxon>
        <taxon>Lophotrochozoa</taxon>
        <taxon>Mollusca</taxon>
        <taxon>Cephalopoda</taxon>
        <taxon>Coleoidea</taxon>
        <taxon>Octopodiformes</taxon>
        <taxon>Octopoda</taxon>
        <taxon>Incirrata</taxon>
        <taxon>Octopodidae</taxon>
        <taxon>Octopus</taxon>
    </lineage>
</organism>
<dbReference type="Pfam" id="PF13516">
    <property type="entry name" value="LRR_6"/>
    <property type="match status" value="4"/>
</dbReference>
<dbReference type="SUPFAM" id="SSF52047">
    <property type="entry name" value="RNI-like"/>
    <property type="match status" value="1"/>
</dbReference>
<dbReference type="GO" id="GO:0005634">
    <property type="term" value="C:nucleus"/>
    <property type="evidence" value="ECO:0007669"/>
    <property type="project" value="TreeGrafter"/>
</dbReference>
<dbReference type="Gene3D" id="1.10.533.10">
    <property type="entry name" value="Death Domain, Fas"/>
    <property type="match status" value="1"/>
</dbReference>
<dbReference type="PRINTS" id="PR02062">
    <property type="entry name" value="CENTROSOME78"/>
</dbReference>
<dbReference type="EMBL" id="OX597837">
    <property type="protein sequence ID" value="CAI9740168.1"/>
    <property type="molecule type" value="Genomic_DNA"/>
</dbReference>
<dbReference type="SUPFAM" id="SSF47986">
    <property type="entry name" value="DEATH domain"/>
    <property type="match status" value="1"/>
</dbReference>
<dbReference type="GO" id="GO:0005096">
    <property type="term" value="F:GTPase activator activity"/>
    <property type="evidence" value="ECO:0007669"/>
    <property type="project" value="UniProtKB-KW"/>
</dbReference>
<keyword evidence="2" id="KW-1185">Reference proteome</keyword>
<gene>
    <name evidence="1" type="ORF">OCTVUL_1B009350</name>
</gene>
<dbReference type="InterPro" id="IPR011029">
    <property type="entry name" value="DEATH-like_dom_sf"/>
</dbReference>
<proteinExistence type="predicted"/>
<dbReference type="InterPro" id="IPR001611">
    <property type="entry name" value="Leu-rich_rpt"/>
</dbReference>
<dbReference type="Gene3D" id="3.80.10.10">
    <property type="entry name" value="Ribonuclease Inhibitor"/>
    <property type="match status" value="3"/>
</dbReference>
<sequence length="815" mass="89780">MRSMLDLLPCTTNDLACGPGTIQIATMSVCSVLYSVERAFCVGGLCGIGGSGTDGGTSGGGGGSGSGDNNNMKDVYVTTAPKDVTMTHRGSPPTTHAPTWKFWRRLSSRRNANDKKGGDRGEYGGSLLVSHSDGRGRRECILKETIRLSNGVSNEEDDHLEDLPDVLDNNALRRSQSLKPPPKPPRLFLMRSTSITNHRNSITPSSSRNSFLMSPSTNSKEEAIIKFPINIENGRFLNNSPYNGTIPSPKNPEAVGQMTPDLTTKSIRREKRIKYSANGNPMRIKMDLPASGQLQNARDKITRHGIILHCLTDLLCQRLRPVDLIENMYKEHVITTGDLQAFHGHPDQRLVCESLVNNVSRGDSQQYESFCNVLRNTDGYRDISDILDAMTRISFMISDIPSSDQEDNVLADETTMKFDVGFYDDSIRQLKPVVELERIKDVNGKWGLHNSNSCSSQISSSFLSKDQQNNTTDINGNGKTNLVPMMTVSILGHNLQGKRAMVLAEVLHRYNCILELCLGKTQLTGSDIGLLSIPLQKNNSLTVLDVRLNNIGNEGATMIGNALEQNSTLRQLNLSSTGMDGAGCKRICDALKHNVALEDLDFSFVEIDDEGCVHIAEMLRQNKALKKLRLRSSSITWSGCKFLFSSLVCNTTLTDLDMSRNFIGNEGVDIISQHLAKESCIKKLNLENCGLTAFGCEPLCCSLLNNSCLLNLDLSNNFIGDSGARKLSKAIEENTTLRCFGLNMCEITNDGFSSILDALEGNKTLHVLKLCYNRLGRDSSNPEANSENLRYRIKIVTSSRPKLKLLLWGNTFEES</sequence>
<dbReference type="GO" id="GO:0006913">
    <property type="term" value="P:nucleocytoplasmic transport"/>
    <property type="evidence" value="ECO:0007669"/>
    <property type="project" value="TreeGrafter"/>
</dbReference>
<dbReference type="InterPro" id="IPR026212">
    <property type="entry name" value="Cep78"/>
</dbReference>
<name>A0AA36FNE6_OCTVU</name>
<accession>A0AA36FNE6</accession>
<dbReference type="InterPro" id="IPR027038">
    <property type="entry name" value="RanGap"/>
</dbReference>
<dbReference type="SMART" id="SM00368">
    <property type="entry name" value="LRR_RI"/>
    <property type="match status" value="7"/>
</dbReference>
<dbReference type="AlphaFoldDB" id="A0AA36FNE6"/>
<dbReference type="PANTHER" id="PTHR24113">
    <property type="entry name" value="RAN GTPASE-ACTIVATING PROTEIN 1"/>
    <property type="match status" value="1"/>
</dbReference>
<dbReference type="InterPro" id="IPR032675">
    <property type="entry name" value="LRR_dom_sf"/>
</dbReference>
<evidence type="ECO:0000313" key="1">
    <source>
        <dbReference type="EMBL" id="CAI9740168.1"/>
    </source>
</evidence>
<dbReference type="GO" id="GO:0005829">
    <property type="term" value="C:cytosol"/>
    <property type="evidence" value="ECO:0007669"/>
    <property type="project" value="TreeGrafter"/>
</dbReference>
<dbReference type="PANTHER" id="PTHR24113:SF15">
    <property type="entry name" value="NACHT DOMAIN-CONTAINING PROTEIN"/>
    <property type="match status" value="1"/>
</dbReference>
<dbReference type="CDD" id="cd01671">
    <property type="entry name" value="CARD"/>
    <property type="match status" value="1"/>
</dbReference>